<sequence length="835" mass="95428">MKKFLFFLLIPFLTFSQTLLQGTVVDANTKKPLSFASVTTNTTIRVLTDIDGKFSLKTTNNFNEITISYIGYSSIKIQIKATTKFISVKLKTTVENLNEVLITASENPALQIIRNTIENKSKNNIEKALNSFKFNAYNKVLITANPDSINGKLDSVYTVQKGIKSFKKIDSTNYNFKKEIDNQHLYISEKISEFIFEKGKKKKEVILASRMAGLKQPIYELFALSFQGFSFYNEIYTIAGTNYTNPVSKNAIKQYHYKILDTVNNGHGTSYIIHFKPKKKKEYLGIEGVLYIDTENFAITKAVAELKGIVSVKAVQNYSFNTKFNNWFPKDKSVIIKKGAIKEHVSLLGGLIKFSKNKSQDSIVSTSKNKPEDVVYFISTSKNSNIQINTPLNVKRGSSTILFNDDAANKTSGFWNKHRPDSLTKRGLNTYTYLDSISEKEGVEKKINLARNLLKGYYPTTYINLDLGKILNLNNHEGFRVGFGGITNTHFSQKFKVEAYAAYGTKDTNFKYSFGGAVRLNKEANTWFGLKYTNDIKEAASLDFIAENTSFSPINPRNLNIDKFYNYKTISALLYHDIQPNIEAKLRFSSGKYKALFNYKYSSPNINVKEYKLTNAVIGINYTPRNEYMNSPLGKIKVKNGYPQFSFQLIQSLKNVLDSDFGFTQVNIRANYKIERLRRATTSFLLEGGIVFGETPISHLYNATPNYTYKNPWIKRITFAGKNSFETMSYNEFISDRFVALHLKHEFRVFKFNKRFKPRLTLVTRFALGDIEKAEYHQEISFSKLSKGYFESGLEFNSLFKGFGVSAFYRYGSYIKPEWSDNLAVKITYNIHLGF</sequence>
<keyword evidence="1" id="KW-0732">Signal</keyword>
<dbReference type="SUPFAM" id="SSF49464">
    <property type="entry name" value="Carboxypeptidase regulatory domain-like"/>
    <property type="match status" value="1"/>
</dbReference>
<feature type="chain" id="PRO_5012330894" evidence="1">
    <location>
        <begin position="21"/>
        <end position="835"/>
    </location>
</feature>
<dbReference type="OrthoDB" id="604691at2"/>
<name>A0A238X8N1_9FLAO</name>
<dbReference type="InterPro" id="IPR043741">
    <property type="entry name" value="DUF5686"/>
</dbReference>
<dbReference type="AlphaFoldDB" id="A0A238X8N1"/>
<organism evidence="2 3">
    <name type="scientific">Lutibacter agarilyticus</name>
    <dbReference type="NCBI Taxonomy" id="1109740"/>
    <lineage>
        <taxon>Bacteria</taxon>
        <taxon>Pseudomonadati</taxon>
        <taxon>Bacteroidota</taxon>
        <taxon>Flavobacteriia</taxon>
        <taxon>Flavobacteriales</taxon>
        <taxon>Flavobacteriaceae</taxon>
        <taxon>Lutibacter</taxon>
    </lineage>
</organism>
<evidence type="ECO:0000313" key="2">
    <source>
        <dbReference type="EMBL" id="SNR55060.1"/>
    </source>
</evidence>
<dbReference type="Pfam" id="PF13715">
    <property type="entry name" value="CarbopepD_reg_2"/>
    <property type="match status" value="1"/>
</dbReference>
<dbReference type="Gene3D" id="2.60.40.1120">
    <property type="entry name" value="Carboxypeptidase-like, regulatory domain"/>
    <property type="match status" value="1"/>
</dbReference>
<dbReference type="Proteomes" id="UP000198384">
    <property type="component" value="Unassembled WGS sequence"/>
</dbReference>
<dbReference type="EMBL" id="FZNT01000005">
    <property type="protein sequence ID" value="SNR55060.1"/>
    <property type="molecule type" value="Genomic_DNA"/>
</dbReference>
<evidence type="ECO:0000256" key="1">
    <source>
        <dbReference type="SAM" id="SignalP"/>
    </source>
</evidence>
<dbReference type="RefSeq" id="WP_089381578.1">
    <property type="nucleotide sequence ID" value="NZ_FZNT01000005.1"/>
</dbReference>
<protein>
    <submittedName>
        <fullName evidence="2">CarboxypepD_reg-like domain-containing protein</fullName>
    </submittedName>
</protein>
<dbReference type="InterPro" id="IPR008969">
    <property type="entry name" value="CarboxyPept-like_regulatory"/>
</dbReference>
<dbReference type="Pfam" id="PF18939">
    <property type="entry name" value="DUF5686"/>
    <property type="match status" value="1"/>
</dbReference>
<reference evidence="2 3" key="1">
    <citation type="submission" date="2017-06" db="EMBL/GenBank/DDBJ databases">
        <authorList>
            <person name="Kim H.J."/>
            <person name="Triplett B.A."/>
        </authorList>
    </citation>
    <scope>NUCLEOTIDE SEQUENCE [LARGE SCALE GENOMIC DNA]</scope>
    <source>
        <strain evidence="2 3">DSM 29150</strain>
    </source>
</reference>
<gene>
    <name evidence="2" type="ORF">SAMN06265371_10572</name>
</gene>
<keyword evidence="3" id="KW-1185">Reference proteome</keyword>
<accession>A0A238X8N1</accession>
<evidence type="ECO:0000313" key="3">
    <source>
        <dbReference type="Proteomes" id="UP000198384"/>
    </source>
</evidence>
<feature type="signal peptide" evidence="1">
    <location>
        <begin position="1"/>
        <end position="20"/>
    </location>
</feature>
<proteinExistence type="predicted"/>